<name>A0ABV7LZ07_9GAMM</name>
<feature type="domain" description="Thioredoxin" evidence="3">
    <location>
        <begin position="18"/>
        <end position="204"/>
    </location>
</feature>
<dbReference type="PANTHER" id="PTHR12151">
    <property type="entry name" value="ELECTRON TRANSPORT PROTIN SCO1/SENC FAMILY MEMBER"/>
    <property type="match status" value="1"/>
</dbReference>
<dbReference type="EMBL" id="JBHRUH010000004">
    <property type="protein sequence ID" value="MFC3290949.1"/>
    <property type="molecule type" value="Genomic_DNA"/>
</dbReference>
<dbReference type="PROSITE" id="PS51352">
    <property type="entry name" value="THIOREDOXIN_2"/>
    <property type="match status" value="1"/>
</dbReference>
<dbReference type="CDD" id="cd02968">
    <property type="entry name" value="SCO"/>
    <property type="match status" value="1"/>
</dbReference>
<gene>
    <name evidence="4" type="ORF">ACFOEI_02545</name>
</gene>
<dbReference type="RefSeq" id="WP_019019152.1">
    <property type="nucleotide sequence ID" value="NZ_BMXD01000006.1"/>
</dbReference>
<dbReference type="InterPro" id="IPR003782">
    <property type="entry name" value="SCO1/SenC"/>
</dbReference>
<dbReference type="PANTHER" id="PTHR12151:SF25">
    <property type="entry name" value="LINALOOL DEHYDRATASE_ISOMERASE DOMAIN-CONTAINING PROTEIN"/>
    <property type="match status" value="1"/>
</dbReference>
<protein>
    <submittedName>
        <fullName evidence="4">SCO family protein</fullName>
    </submittedName>
</protein>
<dbReference type="Proteomes" id="UP001595640">
    <property type="component" value="Unassembled WGS sequence"/>
</dbReference>
<dbReference type="InterPro" id="IPR013766">
    <property type="entry name" value="Thioredoxin_domain"/>
</dbReference>
<evidence type="ECO:0000259" key="3">
    <source>
        <dbReference type="PROSITE" id="PS51352"/>
    </source>
</evidence>
<reference evidence="5" key="1">
    <citation type="journal article" date="2019" name="Int. J. Syst. Evol. Microbiol.">
        <title>The Global Catalogue of Microorganisms (GCM) 10K type strain sequencing project: providing services to taxonomists for standard genome sequencing and annotation.</title>
        <authorList>
            <consortium name="The Broad Institute Genomics Platform"/>
            <consortium name="The Broad Institute Genome Sequencing Center for Infectious Disease"/>
            <person name="Wu L."/>
            <person name="Ma J."/>
        </authorList>
    </citation>
    <scope>NUCLEOTIDE SEQUENCE [LARGE SCALE GENOMIC DNA]</scope>
    <source>
        <strain evidence="5">KCTC 12847</strain>
    </source>
</reference>
<comment type="caution">
    <text evidence="4">The sequence shown here is derived from an EMBL/GenBank/DDBJ whole genome shotgun (WGS) entry which is preliminary data.</text>
</comment>
<evidence type="ECO:0000313" key="5">
    <source>
        <dbReference type="Proteomes" id="UP001595640"/>
    </source>
</evidence>
<comment type="similarity">
    <text evidence="1">Belongs to the SCO1/2 family.</text>
</comment>
<evidence type="ECO:0000256" key="1">
    <source>
        <dbReference type="ARBA" id="ARBA00010996"/>
    </source>
</evidence>
<sequence>MRRRLRQQWPWLALGGVALAAALVLAWTLQQLYRDDDGGLPQGGPIELSSTVGAFSLDQLDDGQLAVVFFGYTHCPDVCPMSLSVMRQALARLDAGERQRVVPLLISVDPARDDLERLREYVGFFGPQFIGATGSQTQLADIAERYGVFWRKVEAGDSAMGYTVDHSASLLIVDNDGDILERVMYSPTPGLLTETLDQVLAATQ</sequence>
<accession>A0ABV7LZ07</accession>
<evidence type="ECO:0000256" key="2">
    <source>
        <dbReference type="ARBA" id="ARBA00023008"/>
    </source>
</evidence>
<keyword evidence="2" id="KW-0186">Copper</keyword>
<proteinExistence type="inferred from homology"/>
<dbReference type="InterPro" id="IPR036249">
    <property type="entry name" value="Thioredoxin-like_sf"/>
</dbReference>
<dbReference type="SUPFAM" id="SSF52833">
    <property type="entry name" value="Thioredoxin-like"/>
    <property type="match status" value="1"/>
</dbReference>
<dbReference type="Gene3D" id="3.40.30.10">
    <property type="entry name" value="Glutaredoxin"/>
    <property type="match status" value="1"/>
</dbReference>
<keyword evidence="5" id="KW-1185">Reference proteome</keyword>
<dbReference type="Pfam" id="PF02630">
    <property type="entry name" value="SCO1-SenC"/>
    <property type="match status" value="1"/>
</dbReference>
<evidence type="ECO:0000313" key="4">
    <source>
        <dbReference type="EMBL" id="MFC3290949.1"/>
    </source>
</evidence>
<organism evidence="4 5">
    <name type="scientific">Modicisalibacter luteus</name>
    <dbReference type="NCBI Taxonomy" id="453962"/>
    <lineage>
        <taxon>Bacteria</taxon>
        <taxon>Pseudomonadati</taxon>
        <taxon>Pseudomonadota</taxon>
        <taxon>Gammaproteobacteria</taxon>
        <taxon>Oceanospirillales</taxon>
        <taxon>Halomonadaceae</taxon>
        <taxon>Modicisalibacter</taxon>
    </lineage>
</organism>